<gene>
    <name evidence="7" type="ORF">CLV42_11662</name>
</gene>
<dbReference type="OrthoDB" id="9793302at2"/>
<keyword evidence="5" id="KW-0233">DNA recombination</keyword>
<dbReference type="AlphaFoldDB" id="A0A2P8FQR7"/>
<feature type="transmembrane region" description="Helical" evidence="6">
    <location>
        <begin position="161"/>
        <end position="182"/>
    </location>
</feature>
<evidence type="ECO:0000313" key="8">
    <source>
        <dbReference type="Proteomes" id="UP000240978"/>
    </source>
</evidence>
<comment type="caution">
    <text evidence="7">The sequence shown here is derived from an EMBL/GenBank/DDBJ whole genome shotgun (WGS) entry which is preliminary data.</text>
</comment>
<keyword evidence="6" id="KW-1133">Transmembrane helix</keyword>
<keyword evidence="4" id="KW-0238">DNA-binding</keyword>
<comment type="function">
    <text evidence="1">Required for the transposition of the insertion element.</text>
</comment>
<organism evidence="7 8">
    <name type="scientific">Chitinophaga ginsengisoli</name>
    <dbReference type="NCBI Taxonomy" id="363837"/>
    <lineage>
        <taxon>Bacteria</taxon>
        <taxon>Pseudomonadati</taxon>
        <taxon>Bacteroidota</taxon>
        <taxon>Chitinophagia</taxon>
        <taxon>Chitinophagales</taxon>
        <taxon>Chitinophagaceae</taxon>
        <taxon>Chitinophaga</taxon>
    </lineage>
</organism>
<keyword evidence="8" id="KW-1185">Reference proteome</keyword>
<evidence type="ECO:0000256" key="1">
    <source>
        <dbReference type="ARBA" id="ARBA00002190"/>
    </source>
</evidence>
<dbReference type="InterPro" id="IPR001207">
    <property type="entry name" value="Transposase_mutator"/>
</dbReference>
<evidence type="ECO:0000313" key="7">
    <source>
        <dbReference type="EMBL" id="PSL24076.1"/>
    </source>
</evidence>
<keyword evidence="6" id="KW-0472">Membrane</keyword>
<dbReference type="Pfam" id="PF00872">
    <property type="entry name" value="Transposase_mut"/>
    <property type="match status" value="1"/>
</dbReference>
<dbReference type="GO" id="GO:0004803">
    <property type="term" value="F:transposase activity"/>
    <property type="evidence" value="ECO:0007669"/>
    <property type="project" value="InterPro"/>
</dbReference>
<feature type="transmembrane region" description="Helical" evidence="6">
    <location>
        <begin position="194"/>
        <end position="215"/>
    </location>
</feature>
<keyword evidence="3" id="KW-0815">Transposition</keyword>
<dbReference type="GO" id="GO:0003677">
    <property type="term" value="F:DNA binding"/>
    <property type="evidence" value="ECO:0007669"/>
    <property type="project" value="UniProtKB-KW"/>
</dbReference>
<proteinExistence type="inferred from homology"/>
<evidence type="ECO:0000256" key="2">
    <source>
        <dbReference type="ARBA" id="ARBA00010961"/>
    </source>
</evidence>
<evidence type="ECO:0000256" key="6">
    <source>
        <dbReference type="SAM" id="Phobius"/>
    </source>
</evidence>
<keyword evidence="6" id="KW-0812">Transmembrane</keyword>
<dbReference type="Proteomes" id="UP000240978">
    <property type="component" value="Unassembled WGS sequence"/>
</dbReference>
<sequence length="222" mass="25428">MSDKLEEAIIGMYSRGMTTSDISEHVKEVYGVEVSGAIPRAIKKLDERFGRPPHEYLSDRSCIDMHVFLYDANTLMMFHRDIQISIRGEAEYFNIYSFTNGSWQHLYDNLERPKNKKVLDAFKNINSSETKSREITLQTLSYLHDHEAKILKELSDQPTSLTVFPLGIIWYYVIMVMANGKIDYFIPVGNMAKAVIFSLSLFRLIAMGILLNSFIKLAGAKI</sequence>
<reference evidence="7 8" key="1">
    <citation type="submission" date="2018-03" db="EMBL/GenBank/DDBJ databases">
        <title>Genomic Encyclopedia of Archaeal and Bacterial Type Strains, Phase II (KMG-II): from individual species to whole genera.</title>
        <authorList>
            <person name="Goeker M."/>
        </authorList>
    </citation>
    <scope>NUCLEOTIDE SEQUENCE [LARGE SCALE GENOMIC DNA]</scope>
    <source>
        <strain evidence="7 8">DSM 18107</strain>
    </source>
</reference>
<dbReference type="EMBL" id="PYGK01000016">
    <property type="protein sequence ID" value="PSL24076.1"/>
    <property type="molecule type" value="Genomic_DNA"/>
</dbReference>
<accession>A0A2P8FQR7</accession>
<dbReference type="GO" id="GO:0006313">
    <property type="term" value="P:DNA transposition"/>
    <property type="evidence" value="ECO:0007669"/>
    <property type="project" value="InterPro"/>
</dbReference>
<name>A0A2P8FQR7_9BACT</name>
<protein>
    <submittedName>
        <fullName evidence="7">Mutator family transposase</fullName>
    </submittedName>
</protein>
<evidence type="ECO:0000256" key="4">
    <source>
        <dbReference type="ARBA" id="ARBA00023125"/>
    </source>
</evidence>
<comment type="similarity">
    <text evidence="2">Belongs to the transposase mutator family.</text>
</comment>
<evidence type="ECO:0000256" key="5">
    <source>
        <dbReference type="ARBA" id="ARBA00023172"/>
    </source>
</evidence>
<evidence type="ECO:0000256" key="3">
    <source>
        <dbReference type="ARBA" id="ARBA00022578"/>
    </source>
</evidence>